<keyword evidence="2" id="KW-0472">Membrane</keyword>
<dbReference type="GO" id="GO:0009253">
    <property type="term" value="P:peptidoglycan catabolic process"/>
    <property type="evidence" value="ECO:0007669"/>
    <property type="project" value="InterPro"/>
</dbReference>
<keyword evidence="2" id="KW-0812">Transmembrane</keyword>
<name>A0A6J6X8A6_9ZZZZ</name>
<sequence>MSSENYRESVHRSKSALAFLAVIFLIKVGYVIHQRQTSPAPSNSTSTSITVPPSSTSTSLFTTTTIPSGVMATAVFTSPTQSGPLDGKIVVIDPGHNGGNWEHLSIIDQLVPDGRGQKACDTTGTATNSGYAEATFTFVLAQRVREILLASGASVEMTRGNNDSVGPCVNTRAKIGNDAHGDVALSLHGDGGPSAGHGFAVLIPVSSSTNSAVVASSRHFGETLVSSFTSVMPVSDYLGSQGIQSRSDLAGLNLTTVPKVLVECGNMRNSGDARLMQDSAWQERAAQQIAQAIATFLVGG</sequence>
<evidence type="ECO:0000256" key="1">
    <source>
        <dbReference type="ARBA" id="ARBA00022801"/>
    </source>
</evidence>
<keyword evidence="2" id="KW-1133">Transmembrane helix</keyword>
<dbReference type="SUPFAM" id="SSF53187">
    <property type="entry name" value="Zn-dependent exopeptidases"/>
    <property type="match status" value="1"/>
</dbReference>
<dbReference type="AlphaFoldDB" id="A0A6J6X8A6"/>
<proteinExistence type="predicted"/>
<dbReference type="GO" id="GO:0030288">
    <property type="term" value="C:outer membrane-bounded periplasmic space"/>
    <property type="evidence" value="ECO:0007669"/>
    <property type="project" value="TreeGrafter"/>
</dbReference>
<accession>A0A6J6X8A6</accession>
<protein>
    <submittedName>
        <fullName evidence="4">Unannotated protein</fullName>
    </submittedName>
</protein>
<dbReference type="Gene3D" id="3.40.630.40">
    <property type="entry name" value="Zn-dependent exopeptidases"/>
    <property type="match status" value="1"/>
</dbReference>
<evidence type="ECO:0000256" key="2">
    <source>
        <dbReference type="SAM" id="Phobius"/>
    </source>
</evidence>
<keyword evidence="1" id="KW-0378">Hydrolase</keyword>
<evidence type="ECO:0000259" key="3">
    <source>
        <dbReference type="SMART" id="SM00646"/>
    </source>
</evidence>
<dbReference type="PANTHER" id="PTHR30404:SF0">
    <property type="entry name" value="N-ACETYLMURAMOYL-L-ALANINE AMIDASE AMIC"/>
    <property type="match status" value="1"/>
</dbReference>
<dbReference type="InterPro" id="IPR050695">
    <property type="entry name" value="N-acetylmuramoyl_amidase_3"/>
</dbReference>
<feature type="transmembrane region" description="Helical" evidence="2">
    <location>
        <begin position="16"/>
        <end position="33"/>
    </location>
</feature>
<dbReference type="CDD" id="cd02696">
    <property type="entry name" value="MurNAc-LAA"/>
    <property type="match status" value="1"/>
</dbReference>
<dbReference type="PANTHER" id="PTHR30404">
    <property type="entry name" value="N-ACETYLMURAMOYL-L-ALANINE AMIDASE"/>
    <property type="match status" value="1"/>
</dbReference>
<dbReference type="SMART" id="SM00646">
    <property type="entry name" value="Ami_3"/>
    <property type="match status" value="1"/>
</dbReference>
<feature type="domain" description="MurNAc-LAA" evidence="3">
    <location>
        <begin position="173"/>
        <end position="294"/>
    </location>
</feature>
<evidence type="ECO:0000313" key="4">
    <source>
        <dbReference type="EMBL" id="CAB4792053.1"/>
    </source>
</evidence>
<dbReference type="Pfam" id="PF01520">
    <property type="entry name" value="Amidase_3"/>
    <property type="match status" value="1"/>
</dbReference>
<gene>
    <name evidence="4" type="ORF">UFOPK2958_01292</name>
</gene>
<dbReference type="GO" id="GO:0008745">
    <property type="term" value="F:N-acetylmuramoyl-L-alanine amidase activity"/>
    <property type="evidence" value="ECO:0007669"/>
    <property type="project" value="InterPro"/>
</dbReference>
<dbReference type="EMBL" id="CAFAAB010000180">
    <property type="protein sequence ID" value="CAB4792053.1"/>
    <property type="molecule type" value="Genomic_DNA"/>
</dbReference>
<organism evidence="4">
    <name type="scientific">freshwater metagenome</name>
    <dbReference type="NCBI Taxonomy" id="449393"/>
    <lineage>
        <taxon>unclassified sequences</taxon>
        <taxon>metagenomes</taxon>
        <taxon>ecological metagenomes</taxon>
    </lineage>
</organism>
<reference evidence="4" key="1">
    <citation type="submission" date="2020-05" db="EMBL/GenBank/DDBJ databases">
        <authorList>
            <person name="Chiriac C."/>
            <person name="Salcher M."/>
            <person name="Ghai R."/>
            <person name="Kavagutti S V."/>
        </authorList>
    </citation>
    <scope>NUCLEOTIDE SEQUENCE</scope>
</reference>
<dbReference type="InterPro" id="IPR002508">
    <property type="entry name" value="MurNAc-LAA_cat"/>
</dbReference>